<proteinExistence type="predicted"/>
<evidence type="ECO:0000256" key="2">
    <source>
        <dbReference type="SAM" id="Coils"/>
    </source>
</evidence>
<feature type="domain" description="HTH CENPB-type" evidence="3">
    <location>
        <begin position="79"/>
        <end position="151"/>
    </location>
</feature>
<dbReference type="EMBL" id="CAKLCB010000390">
    <property type="protein sequence ID" value="CAH0522558.1"/>
    <property type="molecule type" value="Genomic_DNA"/>
</dbReference>
<protein>
    <recommendedName>
        <fullName evidence="3">HTH CENPB-type domain-containing protein</fullName>
    </recommendedName>
</protein>
<evidence type="ECO:0000313" key="6">
    <source>
        <dbReference type="Proteomes" id="UP001158986"/>
    </source>
</evidence>
<dbReference type="InterPro" id="IPR006600">
    <property type="entry name" value="HTH_CenpB_DNA-bd_dom"/>
</dbReference>
<keyword evidence="1" id="KW-0238">DNA-binding</keyword>
<dbReference type="SMART" id="SM00674">
    <property type="entry name" value="CENPB"/>
    <property type="match status" value="1"/>
</dbReference>
<dbReference type="Pfam" id="PF03184">
    <property type="entry name" value="DDE_1"/>
    <property type="match status" value="1"/>
</dbReference>
<dbReference type="GO" id="GO:0005634">
    <property type="term" value="C:nucleus"/>
    <property type="evidence" value="ECO:0007669"/>
    <property type="project" value="TreeGrafter"/>
</dbReference>
<dbReference type="PANTHER" id="PTHR19303">
    <property type="entry name" value="TRANSPOSON"/>
    <property type="match status" value="1"/>
</dbReference>
<name>A0AAU9L972_9STRA</name>
<dbReference type="Proteomes" id="UP001158986">
    <property type="component" value="Unassembled WGS sequence"/>
</dbReference>
<dbReference type="GO" id="GO:0003677">
    <property type="term" value="F:DNA binding"/>
    <property type="evidence" value="ECO:0007669"/>
    <property type="project" value="UniProtKB-KW"/>
</dbReference>
<keyword evidence="2" id="KW-0175">Coiled coil</keyword>
<keyword evidence="6" id="KW-1185">Reference proteome</keyword>
<dbReference type="Proteomes" id="UP001160483">
    <property type="component" value="Unassembled WGS sequence"/>
</dbReference>
<dbReference type="EMBL" id="CAKKTJ010000334">
    <property type="protein sequence ID" value="CAH0482464.1"/>
    <property type="molecule type" value="Genomic_DNA"/>
</dbReference>
<evidence type="ECO:0000313" key="5">
    <source>
        <dbReference type="EMBL" id="CAH0522558.1"/>
    </source>
</evidence>
<evidence type="ECO:0000313" key="7">
    <source>
        <dbReference type="Proteomes" id="UP001160483"/>
    </source>
</evidence>
<dbReference type="AlphaFoldDB" id="A0AAU9L972"/>
<reference evidence="4 6" key="1">
    <citation type="submission" date="2021-11" db="EMBL/GenBank/DDBJ databases">
        <authorList>
            <person name="Islam A."/>
            <person name="Islam S."/>
            <person name="Flora M.S."/>
            <person name="Rahman M."/>
            <person name="Ziaur R.M."/>
            <person name="Epstein J.H."/>
            <person name="Hassan M."/>
            <person name="Klassen M."/>
            <person name="Woodard K."/>
            <person name="Webb A."/>
            <person name="Webby R.J."/>
            <person name="El Zowalaty M.E."/>
        </authorList>
    </citation>
    <scope>NUCLEOTIDE SEQUENCE</scope>
    <source>
        <strain evidence="5">Pbs1</strain>
        <strain evidence="4">Pbs3</strain>
    </source>
</reference>
<accession>A0AAU9L972</accession>
<organism evidence="4 7">
    <name type="scientific">Peronospora belbahrii</name>
    <dbReference type="NCBI Taxonomy" id="622444"/>
    <lineage>
        <taxon>Eukaryota</taxon>
        <taxon>Sar</taxon>
        <taxon>Stramenopiles</taxon>
        <taxon>Oomycota</taxon>
        <taxon>Peronosporomycetes</taxon>
        <taxon>Peronosporales</taxon>
        <taxon>Peronosporaceae</taxon>
        <taxon>Peronospora</taxon>
    </lineage>
</organism>
<comment type="caution">
    <text evidence="4">The sequence shown here is derived from an EMBL/GenBank/DDBJ whole genome shotgun (WGS) entry which is preliminary data.</text>
</comment>
<dbReference type="InterPro" id="IPR004875">
    <property type="entry name" value="DDE_SF_endonuclease_dom"/>
</dbReference>
<gene>
    <name evidence="5" type="ORF">PBS001_LOCUS8985</name>
    <name evidence="4" type="ORF">PBS003_LOCUS9058</name>
</gene>
<dbReference type="PROSITE" id="PS51253">
    <property type="entry name" value="HTH_CENPB"/>
    <property type="match status" value="1"/>
</dbReference>
<dbReference type="InterPro" id="IPR050863">
    <property type="entry name" value="CenT-Element_Derived"/>
</dbReference>
<sequence length="526" mass="60090">MPSSSYPPKKIIFPRTTFTNAQRLQICNYREQHPSITQNQLALWAYETFDLPRKPSQAMISKLLKRKPDFESMTTEELTCKSRRTVRFPRLDSALARWVLYCEETGMPVTGESIRLKAATFAEILHIDTPLTFSNGWLYKFNERHGFGGLKSHKEKKASIEQAMSDLQRRLQTFEARNVFCMDETGLLFTMFPDRSGKRTSKRLTIGFSCNADGSEKLPPLFIGKAEKPRGFTSSTAIEMNYTHNSNTLMTREIFTKWIKDVDAKFDQQQRKTLLLIDNAVVHAGLNAEELKNIEVVFLPPSNMHPLSSGIFTAFKRRYRQRQIQYVLDHLDADTDVSTAAKFDSVGLRQALSWCISCWDAVPSSVIVRCWQGTGLMCANNPDHTYECHGEEDTISEELAVMLSWLHAADPLTVDELLNLPEEYVIMDEPTNEDFCAAVESEKVVVQQKKTKAADANDSLSVHELRQRLKWIAKLLIYADEKNIPAESMTGMRILQRDFRDQLNKRSPGSSLLPRCQKPVHHFCSS</sequence>
<feature type="coiled-coil region" evidence="2">
    <location>
        <begin position="150"/>
        <end position="177"/>
    </location>
</feature>
<dbReference type="PANTHER" id="PTHR19303:SF73">
    <property type="entry name" value="PROTEIN PDC2"/>
    <property type="match status" value="1"/>
</dbReference>
<dbReference type="InterPro" id="IPR009057">
    <property type="entry name" value="Homeodomain-like_sf"/>
</dbReference>
<evidence type="ECO:0000256" key="1">
    <source>
        <dbReference type="ARBA" id="ARBA00023125"/>
    </source>
</evidence>
<dbReference type="SUPFAM" id="SSF46689">
    <property type="entry name" value="Homeodomain-like"/>
    <property type="match status" value="1"/>
</dbReference>
<dbReference type="Gene3D" id="1.10.10.60">
    <property type="entry name" value="Homeodomain-like"/>
    <property type="match status" value="2"/>
</dbReference>
<evidence type="ECO:0000313" key="4">
    <source>
        <dbReference type="EMBL" id="CAH0482464.1"/>
    </source>
</evidence>
<evidence type="ECO:0000259" key="3">
    <source>
        <dbReference type="PROSITE" id="PS51253"/>
    </source>
</evidence>
<dbReference type="Pfam" id="PF03221">
    <property type="entry name" value="HTH_Tnp_Tc5"/>
    <property type="match status" value="1"/>
</dbReference>